<keyword evidence="11" id="KW-1185">Reference proteome</keyword>
<reference evidence="10 11" key="1">
    <citation type="submission" date="2013-11" db="EMBL/GenBank/DDBJ databases">
        <title>Draft genome of the bovine lungworm Dictyocaulus viviparus.</title>
        <authorList>
            <person name="Mitreva M."/>
        </authorList>
    </citation>
    <scope>NUCLEOTIDE SEQUENCE [LARGE SCALE GENOMIC DNA]</scope>
    <source>
        <strain evidence="10 11">HannoverDv2000</strain>
    </source>
</reference>
<dbReference type="SUPFAM" id="SSF56112">
    <property type="entry name" value="Protein kinase-like (PK-like)"/>
    <property type="match status" value="1"/>
</dbReference>
<evidence type="ECO:0000313" key="11">
    <source>
        <dbReference type="Proteomes" id="UP000053766"/>
    </source>
</evidence>
<evidence type="ECO:0000256" key="2">
    <source>
        <dbReference type="ARBA" id="ARBA00022527"/>
    </source>
</evidence>
<dbReference type="InterPro" id="IPR000719">
    <property type="entry name" value="Prot_kinase_dom"/>
</dbReference>
<dbReference type="STRING" id="29172.A0A0D8XJ40"/>
<organism evidence="10 11">
    <name type="scientific">Dictyocaulus viviparus</name>
    <name type="common">Bovine lungworm</name>
    <dbReference type="NCBI Taxonomy" id="29172"/>
    <lineage>
        <taxon>Eukaryota</taxon>
        <taxon>Metazoa</taxon>
        <taxon>Ecdysozoa</taxon>
        <taxon>Nematoda</taxon>
        <taxon>Chromadorea</taxon>
        <taxon>Rhabditida</taxon>
        <taxon>Rhabditina</taxon>
        <taxon>Rhabditomorpha</taxon>
        <taxon>Strongyloidea</taxon>
        <taxon>Metastrongylidae</taxon>
        <taxon>Dictyocaulus</taxon>
    </lineage>
</organism>
<keyword evidence="6" id="KW-0067">ATP-binding</keyword>
<dbReference type="PANTHER" id="PTHR24356">
    <property type="entry name" value="SERINE/THREONINE-PROTEIN KINASE"/>
    <property type="match status" value="1"/>
</dbReference>
<gene>
    <name evidence="10" type="ORF">DICVIV_11662</name>
</gene>
<feature type="domain" description="Protein kinase" evidence="9">
    <location>
        <begin position="1"/>
        <end position="114"/>
    </location>
</feature>
<evidence type="ECO:0000259" key="9">
    <source>
        <dbReference type="PROSITE" id="PS50011"/>
    </source>
</evidence>
<dbReference type="Pfam" id="PF00069">
    <property type="entry name" value="Pkinase"/>
    <property type="match status" value="1"/>
</dbReference>
<sequence>MSEKVGFPLCDGDQQSSAETHTVVQKDFLIRHQKLAAAVREKHVLASLTYERGGHPFVTHLYCTFHDAERLYFVTDVAHFGELIVALNRLGSFELHISRFYAAEIVAALEFIHK</sequence>
<dbReference type="EMBL" id="KN716676">
    <property type="protein sequence ID" value="KJH42351.1"/>
    <property type="molecule type" value="Genomic_DNA"/>
</dbReference>
<evidence type="ECO:0000256" key="1">
    <source>
        <dbReference type="ARBA" id="ARBA00012513"/>
    </source>
</evidence>
<dbReference type="Gene3D" id="3.30.200.20">
    <property type="entry name" value="Phosphorylase Kinase, domain 1"/>
    <property type="match status" value="1"/>
</dbReference>
<reference evidence="11" key="2">
    <citation type="journal article" date="2016" name="Sci. Rep.">
        <title>Dictyocaulus viviparus genome, variome and transcriptome elucidate lungworm biology and support future intervention.</title>
        <authorList>
            <person name="McNulty S.N."/>
            <person name="Strube C."/>
            <person name="Rosa B.A."/>
            <person name="Martin J.C."/>
            <person name="Tyagi R."/>
            <person name="Choi Y.J."/>
            <person name="Wang Q."/>
            <person name="Hallsworth Pepin K."/>
            <person name="Zhang X."/>
            <person name="Ozersky P."/>
            <person name="Wilson R.K."/>
            <person name="Sternberg P.W."/>
            <person name="Gasser R.B."/>
            <person name="Mitreva M."/>
        </authorList>
    </citation>
    <scope>NUCLEOTIDE SEQUENCE [LARGE SCALE GENOMIC DNA]</scope>
    <source>
        <strain evidence="11">HannoverDv2000</strain>
    </source>
</reference>
<proteinExistence type="predicted"/>
<dbReference type="GO" id="GO:0005524">
    <property type="term" value="F:ATP binding"/>
    <property type="evidence" value="ECO:0007669"/>
    <property type="project" value="UniProtKB-KW"/>
</dbReference>
<dbReference type="Proteomes" id="UP000053766">
    <property type="component" value="Unassembled WGS sequence"/>
</dbReference>
<evidence type="ECO:0000256" key="5">
    <source>
        <dbReference type="ARBA" id="ARBA00022777"/>
    </source>
</evidence>
<dbReference type="InterPro" id="IPR050236">
    <property type="entry name" value="Ser_Thr_kinase_AGC"/>
</dbReference>
<keyword evidence="2" id="KW-0723">Serine/threonine-protein kinase</keyword>
<dbReference type="EC" id="2.7.11.1" evidence="1"/>
<comment type="catalytic activity">
    <reaction evidence="8">
        <text>L-seryl-[protein] + ATP = O-phospho-L-seryl-[protein] + ADP + H(+)</text>
        <dbReference type="Rhea" id="RHEA:17989"/>
        <dbReference type="Rhea" id="RHEA-COMP:9863"/>
        <dbReference type="Rhea" id="RHEA-COMP:11604"/>
        <dbReference type="ChEBI" id="CHEBI:15378"/>
        <dbReference type="ChEBI" id="CHEBI:29999"/>
        <dbReference type="ChEBI" id="CHEBI:30616"/>
        <dbReference type="ChEBI" id="CHEBI:83421"/>
        <dbReference type="ChEBI" id="CHEBI:456216"/>
        <dbReference type="EC" id="2.7.11.1"/>
    </reaction>
</comment>
<dbReference type="PANTHER" id="PTHR24356:SF406">
    <property type="entry name" value="3-PHOSPHOINOSITIDE-DEPENDENT PROTEIN KINASE 1"/>
    <property type="match status" value="1"/>
</dbReference>
<dbReference type="Gene3D" id="1.10.510.10">
    <property type="entry name" value="Transferase(Phosphotransferase) domain 1"/>
    <property type="match status" value="1"/>
</dbReference>
<dbReference type="AlphaFoldDB" id="A0A0D8XJ40"/>
<keyword evidence="5" id="KW-0418">Kinase</keyword>
<keyword evidence="4" id="KW-0547">Nucleotide-binding</keyword>
<evidence type="ECO:0000256" key="6">
    <source>
        <dbReference type="ARBA" id="ARBA00022840"/>
    </source>
</evidence>
<comment type="catalytic activity">
    <reaction evidence="7">
        <text>L-threonyl-[protein] + ATP = O-phospho-L-threonyl-[protein] + ADP + H(+)</text>
        <dbReference type="Rhea" id="RHEA:46608"/>
        <dbReference type="Rhea" id="RHEA-COMP:11060"/>
        <dbReference type="Rhea" id="RHEA-COMP:11605"/>
        <dbReference type="ChEBI" id="CHEBI:15378"/>
        <dbReference type="ChEBI" id="CHEBI:30013"/>
        <dbReference type="ChEBI" id="CHEBI:30616"/>
        <dbReference type="ChEBI" id="CHEBI:61977"/>
        <dbReference type="ChEBI" id="CHEBI:456216"/>
        <dbReference type="EC" id="2.7.11.1"/>
    </reaction>
</comment>
<keyword evidence="3" id="KW-0808">Transferase</keyword>
<dbReference type="PROSITE" id="PS50011">
    <property type="entry name" value="PROTEIN_KINASE_DOM"/>
    <property type="match status" value="1"/>
</dbReference>
<evidence type="ECO:0000313" key="10">
    <source>
        <dbReference type="EMBL" id="KJH42351.1"/>
    </source>
</evidence>
<protein>
    <recommendedName>
        <fullName evidence="1">non-specific serine/threonine protein kinase</fullName>
        <ecNumber evidence="1">2.7.11.1</ecNumber>
    </recommendedName>
</protein>
<name>A0A0D8XJ40_DICVI</name>
<dbReference type="GO" id="GO:0035556">
    <property type="term" value="P:intracellular signal transduction"/>
    <property type="evidence" value="ECO:0007669"/>
    <property type="project" value="TreeGrafter"/>
</dbReference>
<evidence type="ECO:0000256" key="8">
    <source>
        <dbReference type="ARBA" id="ARBA00048679"/>
    </source>
</evidence>
<evidence type="ECO:0000256" key="4">
    <source>
        <dbReference type="ARBA" id="ARBA00022741"/>
    </source>
</evidence>
<evidence type="ECO:0000256" key="3">
    <source>
        <dbReference type="ARBA" id="ARBA00022679"/>
    </source>
</evidence>
<dbReference type="OrthoDB" id="347657at2759"/>
<dbReference type="InterPro" id="IPR011009">
    <property type="entry name" value="Kinase-like_dom_sf"/>
</dbReference>
<evidence type="ECO:0000256" key="7">
    <source>
        <dbReference type="ARBA" id="ARBA00047899"/>
    </source>
</evidence>
<accession>A0A0D8XJ40</accession>
<dbReference type="GO" id="GO:0004674">
    <property type="term" value="F:protein serine/threonine kinase activity"/>
    <property type="evidence" value="ECO:0007669"/>
    <property type="project" value="UniProtKB-KW"/>
</dbReference>